<reference evidence="8 9" key="1">
    <citation type="submission" date="2015-01" db="EMBL/GenBank/DDBJ databases">
        <title>Genome Sequence of Magnetospirillum magnetotacticum Strain MS-1.</title>
        <authorList>
            <person name="Marinov G.K."/>
            <person name="Smalley M.D."/>
            <person name="DeSalvo G."/>
        </authorList>
    </citation>
    <scope>NUCLEOTIDE SEQUENCE [LARGE SCALE GENOMIC DNA]</scope>
    <source>
        <strain evidence="8 9">MS-1</strain>
    </source>
</reference>
<evidence type="ECO:0000313" key="9">
    <source>
        <dbReference type="Proteomes" id="UP000031971"/>
    </source>
</evidence>
<accession>A0A0C2YK98</accession>
<dbReference type="EC" id="1.1.1.133" evidence="3 6"/>
<comment type="pathway">
    <text evidence="1 6">Carbohydrate biosynthesis; dTDP-L-rhamnose biosynthesis.</text>
</comment>
<organism evidence="8 9">
    <name type="scientific">Paramagnetospirillum magnetotacticum MS-1</name>
    <dbReference type="NCBI Taxonomy" id="272627"/>
    <lineage>
        <taxon>Bacteria</taxon>
        <taxon>Pseudomonadati</taxon>
        <taxon>Pseudomonadota</taxon>
        <taxon>Alphaproteobacteria</taxon>
        <taxon>Rhodospirillales</taxon>
        <taxon>Magnetospirillaceae</taxon>
        <taxon>Paramagnetospirillum</taxon>
    </lineage>
</organism>
<dbReference type="SUPFAM" id="SSF51735">
    <property type="entry name" value="NAD(P)-binding Rossmann-fold domains"/>
    <property type="match status" value="1"/>
</dbReference>
<keyword evidence="6" id="KW-0521">NADP</keyword>
<dbReference type="GO" id="GO:0019305">
    <property type="term" value="P:dTDP-rhamnose biosynthetic process"/>
    <property type="evidence" value="ECO:0007669"/>
    <property type="project" value="UniProtKB-UniPathway"/>
</dbReference>
<evidence type="ECO:0000259" key="7">
    <source>
        <dbReference type="Pfam" id="PF04321"/>
    </source>
</evidence>
<feature type="domain" description="RmlD-like substrate binding" evidence="7">
    <location>
        <begin position="2"/>
        <end position="280"/>
    </location>
</feature>
<dbReference type="Pfam" id="PF04321">
    <property type="entry name" value="RmlD_sub_bind"/>
    <property type="match status" value="1"/>
</dbReference>
<sequence>MCGAQGRLGRALGCAELPEGTALTGLGRQQLDITDPDAVERALDRDSWSLVINAAAYTAVDRAESERDAAFAVNGTGPAHLARACATRGVPLIHISTDYVFDGTAPDPYPEDHPMAPLSVYGASKAAGEEAVRSLNPDHAIMRVSWLYGGQGGDFVRAIAGAIRAGRHLRVVSDQTGALTHADCVAQAALALGAKMVNEGLERGTYHFAASGAANWHEIAAVILAEMVQLGYKKVPLEAITATEYGLPAVRPANSRLDCGKFDRLVGLPRPHWQTMLVPQLRRILSEQGERI</sequence>
<evidence type="ECO:0000256" key="4">
    <source>
        <dbReference type="ARBA" id="ARBA00017099"/>
    </source>
</evidence>
<dbReference type="InterPro" id="IPR029903">
    <property type="entry name" value="RmlD-like-bd"/>
</dbReference>
<dbReference type="CDD" id="cd05254">
    <property type="entry name" value="dTDP_HR_like_SDR_e"/>
    <property type="match status" value="1"/>
</dbReference>
<dbReference type="Gene3D" id="3.40.50.720">
    <property type="entry name" value="NAD(P)-binding Rossmann-like Domain"/>
    <property type="match status" value="1"/>
</dbReference>
<evidence type="ECO:0000256" key="2">
    <source>
        <dbReference type="ARBA" id="ARBA00010944"/>
    </source>
</evidence>
<evidence type="ECO:0000256" key="5">
    <source>
        <dbReference type="ARBA" id="ARBA00048200"/>
    </source>
</evidence>
<comment type="cofactor">
    <cofactor evidence="6">
        <name>Mg(2+)</name>
        <dbReference type="ChEBI" id="CHEBI:18420"/>
    </cofactor>
    <text evidence="6">Binds 1 Mg(2+) ion per monomer.</text>
</comment>
<comment type="catalytic activity">
    <reaction evidence="5 6">
        <text>dTDP-beta-L-rhamnose + NADP(+) = dTDP-4-dehydro-beta-L-rhamnose + NADPH + H(+)</text>
        <dbReference type="Rhea" id="RHEA:21796"/>
        <dbReference type="ChEBI" id="CHEBI:15378"/>
        <dbReference type="ChEBI" id="CHEBI:57510"/>
        <dbReference type="ChEBI" id="CHEBI:57783"/>
        <dbReference type="ChEBI" id="CHEBI:58349"/>
        <dbReference type="ChEBI" id="CHEBI:62830"/>
        <dbReference type="EC" id="1.1.1.133"/>
    </reaction>
</comment>
<keyword evidence="6" id="KW-0560">Oxidoreductase</keyword>
<dbReference type="Gene3D" id="3.90.25.10">
    <property type="entry name" value="UDP-galactose 4-epimerase, domain 1"/>
    <property type="match status" value="1"/>
</dbReference>
<dbReference type="UniPathway" id="UPA00124"/>
<dbReference type="InterPro" id="IPR005913">
    <property type="entry name" value="dTDP_dehydrorham_reduct"/>
</dbReference>
<dbReference type="STRING" id="272627.CCC_02968"/>
<name>A0A0C2YK98_PARME</name>
<keyword evidence="9" id="KW-1185">Reference proteome</keyword>
<proteinExistence type="inferred from homology"/>
<evidence type="ECO:0000256" key="1">
    <source>
        <dbReference type="ARBA" id="ARBA00004781"/>
    </source>
</evidence>
<gene>
    <name evidence="8" type="ORF">CCC_02968</name>
</gene>
<dbReference type="AlphaFoldDB" id="A0A0C2YK98"/>
<dbReference type="PANTHER" id="PTHR10491:SF4">
    <property type="entry name" value="METHIONINE ADENOSYLTRANSFERASE 2 SUBUNIT BETA"/>
    <property type="match status" value="1"/>
</dbReference>
<evidence type="ECO:0000256" key="6">
    <source>
        <dbReference type="RuleBase" id="RU364082"/>
    </source>
</evidence>
<comment type="function">
    <text evidence="6">Catalyzes the reduction of dTDP-6-deoxy-L-lyxo-4-hexulose to yield dTDP-L-rhamnose.</text>
</comment>
<evidence type="ECO:0000256" key="3">
    <source>
        <dbReference type="ARBA" id="ARBA00012929"/>
    </source>
</evidence>
<dbReference type="PANTHER" id="PTHR10491">
    <property type="entry name" value="DTDP-4-DEHYDRORHAMNOSE REDUCTASE"/>
    <property type="match status" value="1"/>
</dbReference>
<dbReference type="EMBL" id="JXSL01000020">
    <property type="protein sequence ID" value="KIM00180.1"/>
    <property type="molecule type" value="Genomic_DNA"/>
</dbReference>
<evidence type="ECO:0000313" key="8">
    <source>
        <dbReference type="EMBL" id="KIM00180.1"/>
    </source>
</evidence>
<dbReference type="GO" id="GO:0008831">
    <property type="term" value="F:dTDP-4-dehydrorhamnose reductase activity"/>
    <property type="evidence" value="ECO:0007669"/>
    <property type="project" value="UniProtKB-EC"/>
</dbReference>
<comment type="similarity">
    <text evidence="2 6">Belongs to the dTDP-4-dehydrorhamnose reductase family.</text>
</comment>
<comment type="caution">
    <text evidence="8">The sequence shown here is derived from an EMBL/GenBank/DDBJ whole genome shotgun (WGS) entry which is preliminary data.</text>
</comment>
<dbReference type="InterPro" id="IPR036291">
    <property type="entry name" value="NAD(P)-bd_dom_sf"/>
</dbReference>
<dbReference type="NCBIfam" id="TIGR01214">
    <property type="entry name" value="rmlD"/>
    <property type="match status" value="1"/>
</dbReference>
<protein>
    <recommendedName>
        <fullName evidence="4 6">dTDP-4-dehydrorhamnose reductase</fullName>
        <ecNumber evidence="3 6">1.1.1.133</ecNumber>
    </recommendedName>
</protein>
<dbReference type="Proteomes" id="UP000031971">
    <property type="component" value="Unassembled WGS sequence"/>
</dbReference>